<feature type="transmembrane region" description="Helical" evidence="1">
    <location>
        <begin position="340"/>
        <end position="361"/>
    </location>
</feature>
<accession>A0A0D8BBF0</accession>
<name>A0A0D8BBF0_9ACTN</name>
<dbReference type="RefSeq" id="WP_052681259.1">
    <property type="nucleotide sequence ID" value="NZ_JYFN01000036.1"/>
</dbReference>
<gene>
    <name evidence="2" type="ORF">FF36_04209</name>
</gene>
<reference evidence="3" key="1">
    <citation type="submission" date="2015-02" db="EMBL/GenBank/DDBJ databases">
        <title>Draft Genome of Frankia sp. CpI1-S.</title>
        <authorList>
            <person name="Oshone R.T."/>
            <person name="Ngom M."/>
            <person name="Ghodhbane-Gtari F."/>
            <person name="Gtari M."/>
            <person name="Morris K."/>
            <person name="Thomas K."/>
            <person name="Sen A."/>
            <person name="Tisa L.S."/>
        </authorList>
    </citation>
    <scope>NUCLEOTIDE SEQUENCE [LARGE SCALE GENOMIC DNA]</scope>
    <source>
        <strain evidence="3">CpI1-S</strain>
    </source>
</reference>
<dbReference type="AlphaFoldDB" id="A0A0D8BBF0"/>
<protein>
    <recommendedName>
        <fullName evidence="4">CorA-like Mg2+ transporter protein</fullName>
    </recommendedName>
</protein>
<keyword evidence="1" id="KW-0812">Transmembrane</keyword>
<evidence type="ECO:0000313" key="3">
    <source>
        <dbReference type="Proteomes" id="UP000032545"/>
    </source>
</evidence>
<proteinExistence type="predicted"/>
<sequence>MRHQETRATAAVRSTYFSAACARILYGTQDRPSRWHRLGDEAAGPLFGVELLLPSAERPDRAFAIFHVRADGSVLLDVLRAVAGRRGSTAAPPDFAAVLPSWACLASPARPFTVAFQTFPTADPPPPPDAVRIDSWTTADTWLWHLASRTTNTDFPPDPEHADQLLDGRVILSADWRGVVNRDGAAFVGLRPDRGAEDIYFGFAQLYAHTAYLDALLVGMIQNANITEMIDEAARAFEADDLPRHLARLEARAARFRNIYWLRDTSNHGPANTILTAYQEQHHLPERFDAVLTEIVDLTRIAQTQEGQQVGAALGVLTVIGLPFGAAFAVLQVLGTNSALALAIGVLAALVGSGTLLLTRFGRLLLRSLRNSE</sequence>
<dbReference type="PATRIC" id="fig|1502723.3.peg.3927"/>
<comment type="caution">
    <text evidence="2">The sequence shown here is derived from an EMBL/GenBank/DDBJ whole genome shotgun (WGS) entry which is preliminary data.</text>
</comment>
<dbReference type="OrthoDB" id="3217793at2"/>
<feature type="transmembrane region" description="Helical" evidence="1">
    <location>
        <begin position="310"/>
        <end position="334"/>
    </location>
</feature>
<dbReference type="EMBL" id="JYFN01000036">
    <property type="protein sequence ID" value="KJE21521.1"/>
    <property type="molecule type" value="Genomic_DNA"/>
</dbReference>
<organism evidence="2 3">
    <name type="scientific">Frankia torreyi</name>
    <dbReference type="NCBI Taxonomy" id="1856"/>
    <lineage>
        <taxon>Bacteria</taxon>
        <taxon>Bacillati</taxon>
        <taxon>Actinomycetota</taxon>
        <taxon>Actinomycetes</taxon>
        <taxon>Frankiales</taxon>
        <taxon>Frankiaceae</taxon>
        <taxon>Frankia</taxon>
    </lineage>
</organism>
<evidence type="ECO:0008006" key="4">
    <source>
        <dbReference type="Google" id="ProtNLM"/>
    </source>
</evidence>
<reference evidence="2 3" key="2">
    <citation type="journal article" date="2016" name="Genome Announc.">
        <title>Permanent Draft Genome Sequences for Two Variants of Frankia sp. Strain CpI1, the First Frankia Strain Isolated from Root Nodules of Comptonia peregrina.</title>
        <authorList>
            <person name="Oshone R."/>
            <person name="Hurst S.G.IV."/>
            <person name="Abebe-Akele F."/>
            <person name="Simpson S."/>
            <person name="Morris K."/>
            <person name="Thomas W.K."/>
            <person name="Tisa L.S."/>
        </authorList>
    </citation>
    <scope>NUCLEOTIDE SEQUENCE [LARGE SCALE GENOMIC DNA]</scope>
    <source>
        <strain evidence="3">CpI1-S</strain>
    </source>
</reference>
<evidence type="ECO:0000313" key="2">
    <source>
        <dbReference type="EMBL" id="KJE21521.1"/>
    </source>
</evidence>
<keyword evidence="1" id="KW-0472">Membrane</keyword>
<keyword evidence="1" id="KW-1133">Transmembrane helix</keyword>
<dbReference type="Proteomes" id="UP000032545">
    <property type="component" value="Unassembled WGS sequence"/>
</dbReference>
<evidence type="ECO:0000256" key="1">
    <source>
        <dbReference type="SAM" id="Phobius"/>
    </source>
</evidence>
<keyword evidence="3" id="KW-1185">Reference proteome</keyword>